<name>A0ABP9A5H3_9MICO</name>
<dbReference type="PROSITE" id="PS51746">
    <property type="entry name" value="PPM_2"/>
    <property type="match status" value="1"/>
</dbReference>
<dbReference type="InterPro" id="IPR001932">
    <property type="entry name" value="PPM-type_phosphatase-like_dom"/>
</dbReference>
<reference evidence="4" key="1">
    <citation type="journal article" date="2019" name="Int. J. Syst. Evol. Microbiol.">
        <title>The Global Catalogue of Microorganisms (GCM) 10K type strain sequencing project: providing services to taxonomists for standard genome sequencing and annotation.</title>
        <authorList>
            <consortium name="The Broad Institute Genomics Platform"/>
            <consortium name="The Broad Institute Genome Sequencing Center for Infectious Disease"/>
            <person name="Wu L."/>
            <person name="Ma J."/>
        </authorList>
    </citation>
    <scope>NUCLEOTIDE SEQUENCE [LARGE SCALE GENOMIC DNA]</scope>
    <source>
        <strain evidence="4">JCM 18537</strain>
    </source>
</reference>
<evidence type="ECO:0000256" key="1">
    <source>
        <dbReference type="SAM" id="MobiDB-lite"/>
    </source>
</evidence>
<feature type="compositionally biased region" description="Basic and acidic residues" evidence="1">
    <location>
        <begin position="256"/>
        <end position="265"/>
    </location>
</feature>
<dbReference type="RefSeq" id="WP_345438316.1">
    <property type="nucleotide sequence ID" value="NZ_BAABKO010000003.1"/>
</dbReference>
<protein>
    <submittedName>
        <fullName evidence="3">Protein phosphatase 2C domain-containing protein</fullName>
    </submittedName>
</protein>
<dbReference type="Pfam" id="PF13672">
    <property type="entry name" value="PP2C_2"/>
    <property type="match status" value="1"/>
</dbReference>
<evidence type="ECO:0000259" key="2">
    <source>
        <dbReference type="PROSITE" id="PS51746"/>
    </source>
</evidence>
<dbReference type="SMART" id="SM00331">
    <property type="entry name" value="PP2C_SIG"/>
    <property type="match status" value="1"/>
</dbReference>
<dbReference type="Gene3D" id="3.60.40.10">
    <property type="entry name" value="PPM-type phosphatase domain"/>
    <property type="match status" value="1"/>
</dbReference>
<proteinExistence type="predicted"/>
<dbReference type="SUPFAM" id="SSF81606">
    <property type="entry name" value="PP2C-like"/>
    <property type="match status" value="1"/>
</dbReference>
<keyword evidence="4" id="KW-1185">Reference proteome</keyword>
<feature type="region of interest" description="Disordered" evidence="1">
    <location>
        <begin position="245"/>
        <end position="265"/>
    </location>
</feature>
<evidence type="ECO:0000313" key="4">
    <source>
        <dbReference type="Proteomes" id="UP001501645"/>
    </source>
</evidence>
<dbReference type="PANTHER" id="PTHR47992">
    <property type="entry name" value="PROTEIN PHOSPHATASE"/>
    <property type="match status" value="1"/>
</dbReference>
<comment type="caution">
    <text evidence="3">The sequence shown here is derived from an EMBL/GenBank/DDBJ whole genome shotgun (WGS) entry which is preliminary data.</text>
</comment>
<dbReference type="Proteomes" id="UP001501645">
    <property type="component" value="Unassembled WGS sequence"/>
</dbReference>
<accession>A0ABP9A5H3</accession>
<gene>
    <name evidence="3" type="ORF">GCM10023351_18160</name>
</gene>
<dbReference type="EMBL" id="BAABKO010000003">
    <property type="protein sequence ID" value="GAA4774130.1"/>
    <property type="molecule type" value="Genomic_DNA"/>
</dbReference>
<dbReference type="InterPro" id="IPR015655">
    <property type="entry name" value="PP2C"/>
</dbReference>
<dbReference type="CDD" id="cd00143">
    <property type="entry name" value="PP2Cc"/>
    <property type="match status" value="1"/>
</dbReference>
<evidence type="ECO:0000313" key="3">
    <source>
        <dbReference type="EMBL" id="GAA4774130.1"/>
    </source>
</evidence>
<sequence>MTAPITVSFGAATDVGRRRSLNEDSVIAETPVFLVADGMGGHDAGEAASQMAVAAFRAFAGRTHVDVDAVRAALDAVRRRIDVLSSSRGAGAGTTLTGVVVTETRGVGHWLALNIGDSRTYRLSGGNLAQISVDHSLVQELVDAGELAAAQAEGDPRRNVITRALGAGSSARIDYWMLPAAPGDRILVCSDGLPREVDHAAIGDILRREPDPQRAADRLVAAAVARGGRDNVTAIVVDALAVAGRGGADDTGELDVDTRPRRERA</sequence>
<feature type="domain" description="PPM-type phosphatase" evidence="2">
    <location>
        <begin position="8"/>
        <end position="239"/>
    </location>
</feature>
<dbReference type="InterPro" id="IPR036457">
    <property type="entry name" value="PPM-type-like_dom_sf"/>
</dbReference>
<organism evidence="3 4">
    <name type="scientific">Microbacterium gilvum</name>
    <dbReference type="NCBI Taxonomy" id="1336204"/>
    <lineage>
        <taxon>Bacteria</taxon>
        <taxon>Bacillati</taxon>
        <taxon>Actinomycetota</taxon>
        <taxon>Actinomycetes</taxon>
        <taxon>Micrococcales</taxon>
        <taxon>Microbacteriaceae</taxon>
        <taxon>Microbacterium</taxon>
    </lineage>
</organism>
<dbReference type="SMART" id="SM00332">
    <property type="entry name" value="PP2Cc"/>
    <property type="match status" value="1"/>
</dbReference>